<dbReference type="GO" id="GO:0009986">
    <property type="term" value="C:cell surface"/>
    <property type="evidence" value="ECO:0007669"/>
    <property type="project" value="TreeGrafter"/>
</dbReference>
<evidence type="ECO:0000256" key="9">
    <source>
        <dbReference type="SAM" id="SignalP"/>
    </source>
</evidence>
<proteinExistence type="inferred from homology"/>
<dbReference type="STRING" id="32473.ENSXCOP00000016065"/>
<sequence>MWRWPCSGAVGTMLLLLLLLLRSSSAQDVSAQLSCQEAEVTQNITQPKYNSILNTKVDAVSLVPFVQSFLYTVQPHPFPERKPQGSNYHVCFCIQILTYEVGFLVCIAIGILYIVLMPIIGFSVACCRCCGNCGGKMYQKQTSSINSLRRTLYFSLFAITIIIFAGNICLFRSNDDLKKSVNQSPSELNNAIGDMHTFLVSVPQQVENVVNESYRTVQEVTRNLDDIGRQLGEKIQQRFRGTLDPALQSVKRLHNESLNTSNQLDQLNSSLAQLQSSIDRTQANISVVRDQIKQTLSKPECKECHILTADMDKLTLNITISVSAGFLLHEFRSAVDEVIKADIQSEISEKFFDTIPEKVTSETKDLVKSDSIKKQVLQISQDLHLSALDNASKTLNQLQSDIDMYSTGVRQCGSGSVLCDLPGSGLRPHQPDAWFSFLFSWLLMILVLVLFLVGGNMYTLICRPWNDGQLLQFIDTPGLIPNFELGSALGLKSKINLSHVYRDCKKNDPLWTTLHLYELINLGNVLNVSKYTAQINKEFENTNITLSSVNILSPELIKRLVNTSSKANFNSTAITQQVQLIPIRNHSLILLCASFLVSFGSLRPFQGTVGEVLRKTQAAQDFLNTNTTQIVKTESRRFLNCQLDYFTAYADWAKTTITQQVGRCRPVARVVDSFETVLCVNIVESLNAFWFSLGWCLMFFIPSIIFSMKLAKYYRRMSYSDVFENHIVMNHIPRAQMKVT</sequence>
<dbReference type="GO" id="GO:0016324">
    <property type="term" value="C:apical plasma membrane"/>
    <property type="evidence" value="ECO:0007669"/>
    <property type="project" value="TreeGrafter"/>
</dbReference>
<dbReference type="GeneTree" id="ENSGT00530000063586"/>
<evidence type="ECO:0000256" key="7">
    <source>
        <dbReference type="SAM" id="Coils"/>
    </source>
</evidence>
<feature type="signal peptide" evidence="9">
    <location>
        <begin position="1"/>
        <end position="26"/>
    </location>
</feature>
<feature type="chain" id="PRO_5017315706" description="Prominin 2" evidence="9">
    <location>
        <begin position="27"/>
        <end position="740"/>
    </location>
</feature>
<reference evidence="10" key="1">
    <citation type="submission" date="2025-08" db="UniProtKB">
        <authorList>
            <consortium name="Ensembl"/>
        </authorList>
    </citation>
    <scope>IDENTIFICATION</scope>
</reference>
<feature type="coiled-coil region" evidence="7">
    <location>
        <begin position="264"/>
        <end position="291"/>
    </location>
</feature>
<name>A0A3B5LYQ4_9TELE</name>
<evidence type="ECO:0008006" key="12">
    <source>
        <dbReference type="Google" id="ProtNLM"/>
    </source>
</evidence>
<dbReference type="Proteomes" id="UP000261380">
    <property type="component" value="Unplaced"/>
</dbReference>
<comment type="similarity">
    <text evidence="2">Belongs to the prominin family.</text>
</comment>
<evidence type="ECO:0000256" key="3">
    <source>
        <dbReference type="ARBA" id="ARBA00022692"/>
    </source>
</evidence>
<keyword evidence="4 8" id="KW-1133">Transmembrane helix</keyword>
<dbReference type="CDD" id="cd15841">
    <property type="entry name" value="SNARE_Qc"/>
    <property type="match status" value="1"/>
</dbReference>
<keyword evidence="6" id="KW-0325">Glycoprotein</keyword>
<dbReference type="AlphaFoldDB" id="A0A3B5LYQ4"/>
<evidence type="ECO:0000313" key="11">
    <source>
        <dbReference type="Proteomes" id="UP000261380"/>
    </source>
</evidence>
<reference evidence="10" key="2">
    <citation type="submission" date="2025-09" db="UniProtKB">
        <authorList>
            <consortium name="Ensembl"/>
        </authorList>
    </citation>
    <scope>IDENTIFICATION</scope>
</reference>
<keyword evidence="11" id="KW-1185">Reference proteome</keyword>
<evidence type="ECO:0000256" key="6">
    <source>
        <dbReference type="ARBA" id="ARBA00023180"/>
    </source>
</evidence>
<dbReference type="GO" id="GO:0005929">
    <property type="term" value="C:cilium"/>
    <property type="evidence" value="ECO:0007669"/>
    <property type="project" value="TreeGrafter"/>
</dbReference>
<dbReference type="PANTHER" id="PTHR22730:SF4">
    <property type="entry name" value="PROMININ-1-A-LIKE"/>
    <property type="match status" value="1"/>
</dbReference>
<dbReference type="Ensembl" id="ENSXCOT00000016269.1">
    <property type="protein sequence ID" value="ENSXCOP00000016065.1"/>
    <property type="gene ID" value="ENSXCOG00000012136.1"/>
</dbReference>
<dbReference type="GO" id="GO:0031528">
    <property type="term" value="C:microvillus membrane"/>
    <property type="evidence" value="ECO:0007669"/>
    <property type="project" value="UniProtKB-SubCell"/>
</dbReference>
<keyword evidence="3 8" id="KW-0812">Transmembrane</keyword>
<organism evidence="10 11">
    <name type="scientific">Xiphophorus couchianus</name>
    <name type="common">Monterrey platyfish</name>
    <dbReference type="NCBI Taxonomy" id="32473"/>
    <lineage>
        <taxon>Eukaryota</taxon>
        <taxon>Metazoa</taxon>
        <taxon>Chordata</taxon>
        <taxon>Craniata</taxon>
        <taxon>Vertebrata</taxon>
        <taxon>Euteleostomi</taxon>
        <taxon>Actinopterygii</taxon>
        <taxon>Neopterygii</taxon>
        <taxon>Teleostei</taxon>
        <taxon>Neoteleostei</taxon>
        <taxon>Acanthomorphata</taxon>
        <taxon>Ovalentaria</taxon>
        <taxon>Atherinomorphae</taxon>
        <taxon>Cyprinodontiformes</taxon>
        <taxon>Poeciliidae</taxon>
        <taxon>Poeciliinae</taxon>
        <taxon>Xiphophorus</taxon>
    </lineage>
</organism>
<dbReference type="GO" id="GO:0071914">
    <property type="term" value="C:prominosome"/>
    <property type="evidence" value="ECO:0007669"/>
    <property type="project" value="TreeGrafter"/>
</dbReference>
<evidence type="ECO:0000256" key="1">
    <source>
        <dbReference type="ARBA" id="ARBA00004475"/>
    </source>
</evidence>
<accession>A0A3B5LYQ4</accession>
<feature type="transmembrane region" description="Helical" evidence="8">
    <location>
        <begin position="101"/>
        <end position="131"/>
    </location>
</feature>
<evidence type="ECO:0000256" key="5">
    <source>
        <dbReference type="ARBA" id="ARBA00023136"/>
    </source>
</evidence>
<dbReference type="InterPro" id="IPR008795">
    <property type="entry name" value="Prominin"/>
</dbReference>
<evidence type="ECO:0000256" key="8">
    <source>
        <dbReference type="SAM" id="Phobius"/>
    </source>
</evidence>
<dbReference type="PANTHER" id="PTHR22730">
    <property type="entry name" value="PROMININ PROM PROTEIN"/>
    <property type="match status" value="1"/>
</dbReference>
<keyword evidence="9" id="KW-0732">Signal</keyword>
<keyword evidence="5 8" id="KW-0472">Membrane</keyword>
<evidence type="ECO:0000256" key="2">
    <source>
        <dbReference type="ARBA" id="ARBA00006058"/>
    </source>
</evidence>
<evidence type="ECO:0000313" key="10">
    <source>
        <dbReference type="Ensembl" id="ENSXCOP00000016065.1"/>
    </source>
</evidence>
<dbReference type="GO" id="GO:0015485">
    <property type="term" value="F:cholesterol binding"/>
    <property type="evidence" value="ECO:0007669"/>
    <property type="project" value="TreeGrafter"/>
</dbReference>
<keyword evidence="7" id="KW-0175">Coiled coil</keyword>
<feature type="transmembrane region" description="Helical" evidence="8">
    <location>
        <begin position="688"/>
        <end position="708"/>
    </location>
</feature>
<feature type="transmembrane region" description="Helical" evidence="8">
    <location>
        <begin position="152"/>
        <end position="173"/>
    </location>
</feature>
<feature type="transmembrane region" description="Helical" evidence="8">
    <location>
        <begin position="433"/>
        <end position="453"/>
    </location>
</feature>
<dbReference type="Pfam" id="PF05478">
    <property type="entry name" value="Prominin"/>
    <property type="match status" value="3"/>
</dbReference>
<comment type="subcellular location">
    <subcellularLocation>
        <location evidence="1">Cell projection</location>
        <location evidence="1">Microvillus membrane</location>
        <topology evidence="1">Multi-pass membrane protein</topology>
    </subcellularLocation>
</comment>
<protein>
    <recommendedName>
        <fullName evidence="12">Prominin 2</fullName>
    </recommendedName>
</protein>
<evidence type="ECO:0000256" key="4">
    <source>
        <dbReference type="ARBA" id="ARBA00022989"/>
    </source>
</evidence>